<feature type="binding site" evidence="11">
    <location>
        <position position="670"/>
    </location>
    <ligand>
        <name>Zn(2+)</name>
        <dbReference type="ChEBI" id="CHEBI:29105"/>
        <note>catalytic</note>
    </ligand>
</feature>
<feature type="binding site" evidence="11">
    <location>
        <begin position="17"/>
        <end position="20"/>
    </location>
    <ligand>
        <name>5-methyltetrahydropteroyltri-L-glutamate</name>
        <dbReference type="ChEBI" id="CHEBI:58207"/>
    </ligand>
</feature>
<feature type="binding site" evidence="13">
    <location>
        <position position="646"/>
    </location>
    <ligand>
        <name>Zn(2+)</name>
        <dbReference type="ChEBI" id="CHEBI:29105"/>
        <label>1</label>
        <note>catalytic</note>
    </ligand>
</feature>
<keyword evidence="10 11" id="KW-0486">Methionine biosynthesis</keyword>
<feature type="binding site" evidence="11">
    <location>
        <position position="646"/>
    </location>
    <ligand>
        <name>Zn(2+)</name>
        <dbReference type="ChEBI" id="CHEBI:29105"/>
        <note>catalytic</note>
    </ligand>
</feature>
<dbReference type="GO" id="GO:0032259">
    <property type="term" value="P:methylation"/>
    <property type="evidence" value="ECO:0007669"/>
    <property type="project" value="UniProtKB-KW"/>
</dbReference>
<evidence type="ECO:0000256" key="6">
    <source>
        <dbReference type="ARBA" id="ARBA00022679"/>
    </source>
</evidence>
<dbReference type="GO" id="GO:0003871">
    <property type="term" value="F:5-methyltetrahydropteroyltriglutamate-homocysteine S-methyltransferase activity"/>
    <property type="evidence" value="ECO:0007669"/>
    <property type="project" value="UniProtKB-UniRule"/>
</dbReference>
<feature type="binding site" evidence="12">
    <location>
        <position position="123"/>
    </location>
    <ligand>
        <name>5-methyltetrahydropteroyltri-L-glutamate</name>
        <dbReference type="ChEBI" id="CHEBI:58207"/>
    </ligand>
</feature>
<feature type="domain" description="Cobalamin-independent methionine synthase MetE N-terminal" evidence="16">
    <location>
        <begin position="5"/>
        <end position="316"/>
    </location>
</feature>
<feature type="binding site" evidence="13">
    <location>
        <position position="670"/>
    </location>
    <ligand>
        <name>Zn(2+)</name>
        <dbReference type="ChEBI" id="CHEBI:29105"/>
        <label>1</label>
        <note>catalytic</note>
    </ligand>
</feature>
<feature type="active site" description="Proton donor" evidence="11 14">
    <location>
        <position position="699"/>
    </location>
</feature>
<dbReference type="SUPFAM" id="SSF51726">
    <property type="entry name" value="UROD/MetE-like"/>
    <property type="match status" value="2"/>
</dbReference>
<evidence type="ECO:0000256" key="13">
    <source>
        <dbReference type="PIRSR" id="PIRSR000382-2"/>
    </source>
</evidence>
<evidence type="ECO:0000256" key="2">
    <source>
        <dbReference type="ARBA" id="ARBA00004681"/>
    </source>
</evidence>
<keyword evidence="8 11" id="KW-0677">Repeat</keyword>
<dbReference type="NCBIfam" id="NF003556">
    <property type="entry name" value="PRK05222.1"/>
    <property type="match status" value="1"/>
</dbReference>
<evidence type="ECO:0000256" key="7">
    <source>
        <dbReference type="ARBA" id="ARBA00022723"/>
    </source>
</evidence>
<dbReference type="Proteomes" id="UP000004605">
    <property type="component" value="Unassembled WGS sequence"/>
</dbReference>
<dbReference type="EC" id="2.1.1.14" evidence="11"/>
<dbReference type="NCBIfam" id="TIGR01371">
    <property type="entry name" value="met_syn_B12ind"/>
    <property type="match status" value="1"/>
</dbReference>
<dbReference type="InterPro" id="IPR006276">
    <property type="entry name" value="Cobalamin-indep_Met_synthase"/>
</dbReference>
<feature type="binding site" evidence="11 12">
    <location>
        <begin position="436"/>
        <end position="438"/>
    </location>
    <ligand>
        <name>L-homocysteine</name>
        <dbReference type="ChEBI" id="CHEBI:58199"/>
    </ligand>
</feature>
<evidence type="ECO:0000256" key="9">
    <source>
        <dbReference type="ARBA" id="ARBA00022833"/>
    </source>
</evidence>
<keyword evidence="4 11" id="KW-0489">Methyltransferase</keyword>
<feature type="binding site" evidence="11">
    <location>
        <position position="731"/>
    </location>
    <ligand>
        <name>Zn(2+)</name>
        <dbReference type="ChEBI" id="CHEBI:29105"/>
        <note>catalytic</note>
    </ligand>
</feature>
<evidence type="ECO:0000256" key="4">
    <source>
        <dbReference type="ARBA" id="ARBA00022603"/>
    </source>
</evidence>
<keyword evidence="6 11" id="KW-0808">Transferase</keyword>
<dbReference type="InterPro" id="IPR002629">
    <property type="entry name" value="Met_Synth_C/arc"/>
</dbReference>
<feature type="binding site" evidence="11 12">
    <location>
        <begin position="520"/>
        <end position="521"/>
    </location>
    <ligand>
        <name>5-methyltetrahydropteroyltri-L-glutamate</name>
        <dbReference type="ChEBI" id="CHEBI:58207"/>
    </ligand>
</feature>
<dbReference type="GO" id="GO:0008270">
    <property type="term" value="F:zinc ion binding"/>
    <property type="evidence" value="ECO:0007669"/>
    <property type="project" value="InterPro"/>
</dbReference>
<evidence type="ECO:0000256" key="10">
    <source>
        <dbReference type="ARBA" id="ARBA00023167"/>
    </source>
</evidence>
<comment type="cofactor">
    <cofactor evidence="13">
        <name>Zn(2+)</name>
        <dbReference type="ChEBI" id="CHEBI:29105"/>
    </cofactor>
    <text evidence="13">Binds 2 Zn(2+) ions per subunit.</text>
</comment>
<evidence type="ECO:0000259" key="16">
    <source>
        <dbReference type="Pfam" id="PF08267"/>
    </source>
</evidence>
<protein>
    <recommendedName>
        <fullName evidence="11">5-methyltetrahydropteroyltriglutamate--homocysteine methyltransferase</fullName>
        <ecNumber evidence="11">2.1.1.14</ecNumber>
    </recommendedName>
    <alternativeName>
        <fullName evidence="11">Cobalamin-independent methionine synthase</fullName>
    </alternativeName>
    <alternativeName>
        <fullName evidence="11">Methionine synthase, vitamin-B12 independent isozyme</fullName>
    </alternativeName>
</protein>
<evidence type="ECO:0000256" key="5">
    <source>
        <dbReference type="ARBA" id="ARBA00022605"/>
    </source>
</evidence>
<dbReference type="Pfam" id="PF08267">
    <property type="entry name" value="Meth_synt_1"/>
    <property type="match status" value="1"/>
</dbReference>
<feature type="binding site" evidence="11">
    <location>
        <position position="610"/>
    </location>
    <ligand>
        <name>5-methyltetrahydropteroyltri-L-glutamate</name>
        <dbReference type="ChEBI" id="CHEBI:58207"/>
    </ligand>
</feature>
<name>F9S3I5_9VIBR</name>
<keyword evidence="5 11" id="KW-0028">Amino-acid biosynthesis</keyword>
<evidence type="ECO:0000313" key="17">
    <source>
        <dbReference type="EMBL" id="EGU38080.1"/>
    </source>
</evidence>
<dbReference type="InterPro" id="IPR038071">
    <property type="entry name" value="UROD/MetE-like_sf"/>
</dbReference>
<dbReference type="CDD" id="cd03311">
    <property type="entry name" value="CIMS_C_terminal_like"/>
    <property type="match status" value="1"/>
</dbReference>
<feature type="binding site" evidence="13">
    <location>
        <position position="731"/>
    </location>
    <ligand>
        <name>Zn(2+)</name>
        <dbReference type="ChEBI" id="CHEBI:29105"/>
        <label>1</label>
        <note>catalytic</note>
    </ligand>
</feature>
<feature type="binding site" evidence="11 12">
    <location>
        <position position="489"/>
    </location>
    <ligand>
        <name>L-methionine</name>
        <dbReference type="ChEBI" id="CHEBI:57844"/>
    </ligand>
</feature>
<feature type="binding site" evidence="11">
    <location>
        <position position="489"/>
    </location>
    <ligand>
        <name>L-homocysteine</name>
        <dbReference type="ChEBI" id="CHEBI:58199"/>
    </ligand>
</feature>
<feature type="binding site" evidence="11 12">
    <location>
        <position position="604"/>
    </location>
    <ligand>
        <name>L-methionine</name>
        <dbReference type="ChEBI" id="CHEBI:57844"/>
    </ligand>
</feature>
<comment type="catalytic activity">
    <reaction evidence="11">
        <text>5-methyltetrahydropteroyltri-L-glutamate + L-homocysteine = tetrahydropteroyltri-L-glutamate + L-methionine</text>
        <dbReference type="Rhea" id="RHEA:21196"/>
        <dbReference type="ChEBI" id="CHEBI:57844"/>
        <dbReference type="ChEBI" id="CHEBI:58140"/>
        <dbReference type="ChEBI" id="CHEBI:58199"/>
        <dbReference type="ChEBI" id="CHEBI:58207"/>
        <dbReference type="EC" id="2.1.1.14"/>
    </reaction>
</comment>
<feature type="binding site" evidence="12">
    <location>
        <position position="20"/>
    </location>
    <ligand>
        <name>5-methyltetrahydropteroyltri-L-glutamate</name>
        <dbReference type="ChEBI" id="CHEBI:58207"/>
    </ligand>
</feature>
<evidence type="ECO:0000256" key="3">
    <source>
        <dbReference type="ARBA" id="ARBA00009553"/>
    </source>
</evidence>
<comment type="caution">
    <text evidence="17">The sequence shown here is derived from an EMBL/GenBank/DDBJ whole genome shotgun (WGS) entry which is preliminary data.</text>
</comment>
<dbReference type="FunFam" id="3.20.20.210:FF:000003">
    <property type="entry name" value="5-methyltetrahydropteroyltriglutamate--homocysteine methyltransferase"/>
    <property type="match status" value="1"/>
</dbReference>
<dbReference type="UniPathway" id="UPA00051">
    <property type="reaction ID" value="UER00082"/>
</dbReference>
<dbReference type="InterPro" id="IPR013215">
    <property type="entry name" value="Cbl-indep_Met_Synth_N"/>
</dbReference>
<feature type="binding site" evidence="11 12">
    <location>
        <position position="566"/>
    </location>
    <ligand>
        <name>5-methyltetrahydropteroyltri-L-glutamate</name>
        <dbReference type="ChEBI" id="CHEBI:58207"/>
    </ligand>
</feature>
<feature type="binding site" evidence="11">
    <location>
        <position position="648"/>
    </location>
    <ligand>
        <name>Zn(2+)</name>
        <dbReference type="ChEBI" id="CHEBI:29105"/>
        <note>catalytic</note>
    </ligand>
</feature>
<evidence type="ECO:0000256" key="12">
    <source>
        <dbReference type="PIRSR" id="PIRSR000382-1"/>
    </source>
</evidence>
<feature type="binding site" evidence="11">
    <location>
        <position position="118"/>
    </location>
    <ligand>
        <name>5-methyltetrahydropteroyltri-L-glutamate</name>
        <dbReference type="ChEBI" id="CHEBI:58207"/>
    </ligand>
</feature>
<dbReference type="EMBL" id="AFWF01000176">
    <property type="protein sequence ID" value="EGU38080.1"/>
    <property type="molecule type" value="Genomic_DNA"/>
</dbReference>
<reference evidence="17 18" key="1">
    <citation type="journal article" date="2012" name="Int. J. Syst. Evol. Microbiol.">
        <title>Vibrio caribbeanicus sp. nov., isolated from the marine sponge Scleritoderma cyanea.</title>
        <authorList>
            <person name="Hoffmann M."/>
            <person name="Monday S.R."/>
            <person name="Allard M.W."/>
            <person name="Strain E.A."/>
            <person name="Whittaker P."/>
            <person name="Naum M."/>
            <person name="McCarthy P.J."/>
            <person name="Lopez J.V."/>
            <person name="Fischer M."/>
            <person name="Brown E.W."/>
        </authorList>
    </citation>
    <scope>NUCLEOTIDE SEQUENCE [LARGE SCALE GENOMIC DNA]</scope>
    <source>
        <strain evidence="17 18">ATCC 700023</strain>
    </source>
</reference>
<dbReference type="CDD" id="cd03312">
    <property type="entry name" value="CIMS_N_terminal_like"/>
    <property type="match status" value="1"/>
</dbReference>
<gene>
    <name evidence="11" type="primary">metE</name>
    <name evidence="17" type="ORF">VII00023_21267</name>
</gene>
<dbReference type="PIRSF" id="PIRSF000382">
    <property type="entry name" value="MeTrfase_B12_ind"/>
    <property type="match status" value="1"/>
</dbReference>
<accession>F9S3I5</accession>
<proteinExistence type="inferred from homology"/>
<keyword evidence="7 11" id="KW-0479">Metal-binding</keyword>
<evidence type="ECO:0000313" key="18">
    <source>
        <dbReference type="Proteomes" id="UP000004605"/>
    </source>
</evidence>
<dbReference type="GO" id="GO:0071265">
    <property type="term" value="P:L-methionine biosynthetic process"/>
    <property type="evidence" value="ECO:0007669"/>
    <property type="project" value="UniProtKB-ARBA"/>
</dbReference>
<organism evidence="17 18">
    <name type="scientific">Vibrio ichthyoenteri ATCC 700023</name>
    <dbReference type="NCBI Taxonomy" id="870968"/>
    <lineage>
        <taxon>Bacteria</taxon>
        <taxon>Pseudomonadati</taxon>
        <taxon>Pseudomonadota</taxon>
        <taxon>Gammaproteobacteria</taxon>
        <taxon>Vibrionales</taxon>
        <taxon>Vibrionaceae</taxon>
        <taxon>Vibrio</taxon>
    </lineage>
</organism>
<evidence type="ECO:0000256" key="8">
    <source>
        <dbReference type="ARBA" id="ARBA00022737"/>
    </source>
</evidence>
<comment type="pathway">
    <text evidence="2 11">Amino-acid biosynthesis; L-methionine biosynthesis via de novo pathway; L-methionine from L-homocysteine (MetE route): step 1/1.</text>
</comment>
<dbReference type="HAMAP" id="MF_00172">
    <property type="entry name" value="Meth_synth"/>
    <property type="match status" value="1"/>
</dbReference>
<feature type="binding site" evidence="11 12">
    <location>
        <begin position="436"/>
        <end position="438"/>
    </location>
    <ligand>
        <name>L-methionine</name>
        <dbReference type="ChEBI" id="CHEBI:57844"/>
    </ligand>
</feature>
<comment type="function">
    <text evidence="1 11">Catalyzes the transfer of a methyl group from 5-methyltetrahydrofolate to homocysteine resulting in methionine formation.</text>
</comment>
<evidence type="ECO:0000256" key="14">
    <source>
        <dbReference type="PIRSR" id="PIRSR000382-3"/>
    </source>
</evidence>
<feature type="binding site" evidence="11 12">
    <location>
        <position position="604"/>
    </location>
    <ligand>
        <name>L-homocysteine</name>
        <dbReference type="ChEBI" id="CHEBI:58199"/>
    </ligand>
</feature>
<dbReference type="Pfam" id="PF01717">
    <property type="entry name" value="Meth_synt_2"/>
    <property type="match status" value="1"/>
</dbReference>
<dbReference type="RefSeq" id="WP_006712730.1">
    <property type="nucleotide sequence ID" value="NZ_AFWF01000176.1"/>
</dbReference>
<comment type="cofactor">
    <cofactor evidence="11">
        <name>Zn(2+)</name>
        <dbReference type="ChEBI" id="CHEBI:29105"/>
    </cofactor>
    <text evidence="11">Binds 1 zinc ion per subunit.</text>
</comment>
<feature type="domain" description="Cobalamin-independent methionine synthase MetE C-terminal/archaeal" evidence="15">
    <location>
        <begin position="431"/>
        <end position="753"/>
    </location>
</feature>
<dbReference type="PANTHER" id="PTHR30519">
    <property type="entry name" value="5-METHYLTETRAHYDROPTEROYLTRIGLUTAMATE--HOMOCYSTEINE METHYLTRANSFERASE"/>
    <property type="match status" value="1"/>
</dbReference>
<dbReference type="Gene3D" id="3.20.20.210">
    <property type="match status" value="2"/>
</dbReference>
<dbReference type="AlphaFoldDB" id="F9S3I5"/>
<evidence type="ECO:0000256" key="11">
    <source>
        <dbReference type="HAMAP-Rule" id="MF_00172"/>
    </source>
</evidence>
<dbReference type="FunFam" id="3.20.20.210:FF:000002">
    <property type="entry name" value="5-methyltetrahydropteroyltriglutamate--homocysteine methyltransferase"/>
    <property type="match status" value="1"/>
</dbReference>
<keyword evidence="18" id="KW-1185">Reference proteome</keyword>
<evidence type="ECO:0000259" key="15">
    <source>
        <dbReference type="Pfam" id="PF01717"/>
    </source>
</evidence>
<dbReference type="OrthoDB" id="244285at2"/>
<sequence length="760" mass="85077">MTTTTHILGYPRIGEKRELKFALEKYWRGEIEQAELKQVGADLRAKNWKTQADADLSFVAAGDFAWYDHVLTTTLLLGHTPKRHRNGFPDLDTLFRVGRGQSQANCGCSGSAASDMTKWFNTNYHYIVPEFSKDDSFEVSWPQLFEEVNEAVKAGHNVKPVLLGPLSYLYLGKEVEEGFDRLTLLPRLLSAYQTILAKLAKHGVEWVQIDEPILSLELEKPWLDSFKLAYQVLRSDVKVLLTTYFDSVEDTLERIVELEVDGLHIDASAAPHQLAIVAEKLPQEWVLSAGVVNGRNVWRADLASQLETLNPIKQKLGNKLWVASSCSLLHSPVDLELEANLSEEVRSWFAFAKQKVSEVSLLGKALDGDKAAILACEQYSAPIKARKSATHVNKPQVQQRLSGISKALAERSAPYNERAAHQAEVLGLPLFPTTTIGSFPQTSKIRLQRSAFRTGKLSQAEYDVALKGHIEDAVKRQEALDLDVLVHGEAERNDMVEYFAENLAGFQTTKFGWVQSYGSRCVKPAIVVADIEREQPMTVGWSTYAQSLTSKQMKGMLTGPVTILCWTFPREDITREEIANQLALALRDEVSDLQDAGINIIQIDEPAIREGLPLKKRDHKAYLEWAVDAFKISAASAKPETQIHTHMCYSEFNEIIDSVAALDADVITIETSRSNMELLKAFEEFNYPNEIGPGVYDIHSPNIPSQEWIEGLISKAAEKIPAQRLWVNPDCGLKTRNWAETEVSLANMVSAAKKLRKEFA</sequence>
<evidence type="ECO:0000256" key="1">
    <source>
        <dbReference type="ARBA" id="ARBA00002777"/>
    </source>
</evidence>
<feature type="binding site" evidence="13">
    <location>
        <position position="648"/>
    </location>
    <ligand>
        <name>Zn(2+)</name>
        <dbReference type="ChEBI" id="CHEBI:29105"/>
        <label>1</label>
        <note>catalytic</note>
    </ligand>
</feature>
<keyword evidence="9 11" id="KW-0862">Zinc</keyword>
<comment type="similarity">
    <text evidence="3 11">Belongs to the vitamin-B12 independent methionine synthase family.</text>
</comment>